<dbReference type="Gene3D" id="3.40.50.720">
    <property type="entry name" value="NAD(P)-binding Rossmann-like Domain"/>
    <property type="match status" value="1"/>
</dbReference>
<dbReference type="CDD" id="cd05232">
    <property type="entry name" value="UDP_G4E_4_SDR_e"/>
    <property type="match status" value="1"/>
</dbReference>
<dbReference type="PANTHER" id="PTHR43245:SF58">
    <property type="entry name" value="BLL5923 PROTEIN"/>
    <property type="match status" value="1"/>
</dbReference>
<dbReference type="InterPro" id="IPR001509">
    <property type="entry name" value="Epimerase_deHydtase"/>
</dbReference>
<dbReference type="AlphaFoldDB" id="A0A1H9L5R0"/>
<dbReference type="Pfam" id="PF01370">
    <property type="entry name" value="Epimerase"/>
    <property type="match status" value="1"/>
</dbReference>
<dbReference type="InterPro" id="IPR050177">
    <property type="entry name" value="Lipid_A_modif_metabolic_enz"/>
</dbReference>
<evidence type="ECO:0000259" key="1">
    <source>
        <dbReference type="Pfam" id="PF01370"/>
    </source>
</evidence>
<dbReference type="InterPro" id="IPR036291">
    <property type="entry name" value="NAD(P)-bd_dom_sf"/>
</dbReference>
<proteinExistence type="predicted"/>
<reference evidence="3" key="1">
    <citation type="submission" date="2016-10" db="EMBL/GenBank/DDBJ databases">
        <authorList>
            <person name="Varghese N."/>
            <person name="Submissions S."/>
        </authorList>
    </citation>
    <scope>NUCLEOTIDE SEQUENCE [LARGE SCALE GENOMIC DNA]</scope>
    <source>
        <strain evidence="3">DSM 18887</strain>
    </source>
</reference>
<protein>
    <submittedName>
        <fullName evidence="2">Nucleoside-diphosphate-sugar epimerase</fullName>
    </submittedName>
</protein>
<organism evidence="2 3">
    <name type="scientific">Amphritea atlantica</name>
    <dbReference type="NCBI Taxonomy" id="355243"/>
    <lineage>
        <taxon>Bacteria</taxon>
        <taxon>Pseudomonadati</taxon>
        <taxon>Pseudomonadota</taxon>
        <taxon>Gammaproteobacteria</taxon>
        <taxon>Oceanospirillales</taxon>
        <taxon>Oceanospirillaceae</taxon>
        <taxon>Amphritea</taxon>
    </lineage>
</organism>
<keyword evidence="3" id="KW-1185">Reference proteome</keyword>
<dbReference type="STRING" id="355243.SAMN03080615_03782"/>
<accession>A0A1H9L5R0</accession>
<evidence type="ECO:0000313" key="2">
    <source>
        <dbReference type="EMBL" id="SER06700.1"/>
    </source>
</evidence>
<dbReference type="Proteomes" id="UP000198749">
    <property type="component" value="Unassembled WGS sequence"/>
</dbReference>
<sequence>MKIAVTGGTGFIGAALMKGFTGYEVISIGRSKIKSGNKHYNFQLEDTVDYGNVFEKCDVLIHTAALVHSMVHKPSESLNEFRAVNVSGTLNLARQAADSGVKRFIFISTIKVNGEQTFLGHPFTADDIPRPEDSYAISKLESELGLQDLAVSSGMEVIIIRPPLVYGPGVKGNFASMINLVKKGVPLPLGAVFNKRTLISIDNLIDLVVTCIDHPAAANQVFLAGDGEDLSTSDLLRGIARAMGKPSRLIPFPESFLRLSATLIGKKALADRLLDSLQVDISKARDLLGWEPPLSVEEGLKRCFEAENNR</sequence>
<dbReference type="RefSeq" id="WP_091361317.1">
    <property type="nucleotide sequence ID" value="NZ_AP025284.1"/>
</dbReference>
<dbReference type="SUPFAM" id="SSF51735">
    <property type="entry name" value="NAD(P)-binding Rossmann-fold domains"/>
    <property type="match status" value="1"/>
</dbReference>
<dbReference type="EMBL" id="FOGB01000016">
    <property type="protein sequence ID" value="SER06700.1"/>
    <property type="molecule type" value="Genomic_DNA"/>
</dbReference>
<dbReference type="OrthoDB" id="9801056at2"/>
<gene>
    <name evidence="2" type="ORF">SAMN03080615_03782</name>
</gene>
<evidence type="ECO:0000313" key="3">
    <source>
        <dbReference type="Proteomes" id="UP000198749"/>
    </source>
</evidence>
<feature type="domain" description="NAD-dependent epimerase/dehydratase" evidence="1">
    <location>
        <begin position="3"/>
        <end position="221"/>
    </location>
</feature>
<name>A0A1H9L5R0_9GAMM</name>
<dbReference type="PANTHER" id="PTHR43245">
    <property type="entry name" value="BIFUNCTIONAL POLYMYXIN RESISTANCE PROTEIN ARNA"/>
    <property type="match status" value="1"/>
</dbReference>